<dbReference type="Gene3D" id="3.30.70.120">
    <property type="match status" value="1"/>
</dbReference>
<reference evidence="2 3" key="1">
    <citation type="submission" date="2006-12" db="EMBL/GenBank/DDBJ databases">
        <title>Complete sequence of Chlorobium phaeobacteroides DSM 266.</title>
        <authorList>
            <consortium name="US DOE Joint Genome Institute"/>
            <person name="Copeland A."/>
            <person name="Lucas S."/>
            <person name="Lapidus A."/>
            <person name="Barry K."/>
            <person name="Detter J.C."/>
            <person name="Glavina del Rio T."/>
            <person name="Hammon N."/>
            <person name="Israni S."/>
            <person name="Pitluck S."/>
            <person name="Goltsman E."/>
            <person name="Schmutz J."/>
            <person name="Larimer F."/>
            <person name="Land M."/>
            <person name="Hauser L."/>
            <person name="Mikhailova N."/>
            <person name="Li T."/>
            <person name="Overmann J."/>
            <person name="Bryant D.A."/>
            <person name="Richardson P."/>
        </authorList>
    </citation>
    <scope>NUCLEOTIDE SEQUENCE [LARGE SCALE GENOMIC DNA]</scope>
    <source>
        <strain evidence="2 3">DSM 266</strain>
    </source>
</reference>
<dbReference type="SUPFAM" id="SSF54913">
    <property type="entry name" value="GlnB-like"/>
    <property type="match status" value="1"/>
</dbReference>
<dbReference type="RefSeq" id="WP_011746323.1">
    <property type="nucleotide sequence ID" value="NC_008639.1"/>
</dbReference>
<sequence length="112" mass="12696">MMELRNLEQLRIFVGEQVKLAHRPLYEAIVHEALAEGLAGATVQKGVLSYGHHQIVHTAKIIEYSVNLPMVIELVDSESKIEAFFPVLERMVKESGDRVMVTRERVRSGIIE</sequence>
<dbReference type="PANTHER" id="PTHR35983">
    <property type="entry name" value="UPF0166 PROTEIN TM_0021"/>
    <property type="match status" value="1"/>
</dbReference>
<keyword evidence="3" id="KW-1185">Reference proteome</keyword>
<accession>A1BJG9</accession>
<dbReference type="InterPro" id="IPR011322">
    <property type="entry name" value="N-reg_PII-like_a/b"/>
</dbReference>
<evidence type="ECO:0008006" key="4">
    <source>
        <dbReference type="Google" id="ProtNLM"/>
    </source>
</evidence>
<organism evidence="2 3">
    <name type="scientific">Chlorobium phaeobacteroides (strain DSM 266 / SMG 266 / 2430)</name>
    <dbReference type="NCBI Taxonomy" id="290317"/>
    <lineage>
        <taxon>Bacteria</taxon>
        <taxon>Pseudomonadati</taxon>
        <taxon>Chlorobiota</taxon>
        <taxon>Chlorobiia</taxon>
        <taxon>Chlorobiales</taxon>
        <taxon>Chlorobiaceae</taxon>
        <taxon>Chlorobium/Pelodictyon group</taxon>
        <taxon>Chlorobium</taxon>
    </lineage>
</organism>
<comment type="similarity">
    <text evidence="1">Belongs to the UPF0166 family.</text>
</comment>
<dbReference type="PANTHER" id="PTHR35983:SF1">
    <property type="entry name" value="UPF0166 PROTEIN TM_0021"/>
    <property type="match status" value="1"/>
</dbReference>
<evidence type="ECO:0000256" key="1">
    <source>
        <dbReference type="ARBA" id="ARBA00010554"/>
    </source>
</evidence>
<protein>
    <recommendedName>
        <fullName evidence="4">DUF190 domain-containing protein</fullName>
    </recommendedName>
</protein>
<evidence type="ECO:0000313" key="3">
    <source>
        <dbReference type="Proteomes" id="UP000008701"/>
    </source>
</evidence>
<dbReference type="STRING" id="290317.Cpha266_2558"/>
<proteinExistence type="inferred from homology"/>
<dbReference type="HOGENOM" id="CLU_146749_0_0_10"/>
<dbReference type="Pfam" id="PF02641">
    <property type="entry name" value="DUF190"/>
    <property type="match status" value="1"/>
</dbReference>
<name>A1BJG9_CHLPD</name>
<dbReference type="Proteomes" id="UP000008701">
    <property type="component" value="Chromosome"/>
</dbReference>
<dbReference type="EMBL" id="CP000492">
    <property type="protein sequence ID" value="ABL66546.1"/>
    <property type="molecule type" value="Genomic_DNA"/>
</dbReference>
<dbReference type="KEGG" id="cph:Cpha266_2558"/>
<dbReference type="AlphaFoldDB" id="A1BJG9"/>
<dbReference type="eggNOG" id="COG1993">
    <property type="taxonomic scope" value="Bacteria"/>
</dbReference>
<dbReference type="InterPro" id="IPR003793">
    <property type="entry name" value="UPF0166"/>
</dbReference>
<evidence type="ECO:0000313" key="2">
    <source>
        <dbReference type="EMBL" id="ABL66546.1"/>
    </source>
</evidence>
<gene>
    <name evidence="2" type="ordered locus">Cpha266_2558</name>
</gene>
<dbReference type="InterPro" id="IPR015867">
    <property type="entry name" value="N-reg_PII/ATP_PRibTrfase_C"/>
</dbReference>